<proteinExistence type="predicted"/>
<accession>A0A233RSM5</accession>
<dbReference type="Proteomes" id="UP000215483">
    <property type="component" value="Unassembled WGS sequence"/>
</dbReference>
<comment type="caution">
    <text evidence="3">The sequence shown here is derived from an EMBL/GenBank/DDBJ whole genome shotgun (WGS) entry which is preliminary data.</text>
</comment>
<feature type="domain" description="TfoX N-terminal" evidence="2">
    <location>
        <begin position="10"/>
        <end position="88"/>
    </location>
</feature>
<reference evidence="3 4" key="1">
    <citation type="submission" date="2016-07" db="EMBL/GenBank/DDBJ databases">
        <title>Draft genome of Streptomyces diastatochromogenes.</title>
        <authorList>
            <person name="Podduturi R."/>
            <person name="Lukassen M.B."/>
            <person name="Clausen N."/>
            <person name="Nielsen J.L."/>
            <person name="Jorgensen N.O."/>
        </authorList>
    </citation>
    <scope>NUCLEOTIDE SEQUENCE [LARGE SCALE GENOMIC DNA]</scope>
    <source>
        <strain evidence="3 4">DSM 40608</strain>
    </source>
</reference>
<dbReference type="EMBL" id="MCGQ01000093">
    <property type="protein sequence ID" value="OXY86392.1"/>
    <property type="molecule type" value="Genomic_DNA"/>
</dbReference>
<organism evidence="3 4">
    <name type="scientific">Streptomyces diastatochromogenes</name>
    <dbReference type="NCBI Taxonomy" id="42236"/>
    <lineage>
        <taxon>Bacteria</taxon>
        <taxon>Bacillati</taxon>
        <taxon>Actinomycetota</taxon>
        <taxon>Actinomycetes</taxon>
        <taxon>Kitasatosporales</taxon>
        <taxon>Streptomycetaceae</taxon>
        <taxon>Streptomyces</taxon>
    </lineage>
</organism>
<dbReference type="InterPro" id="IPR007076">
    <property type="entry name" value="TfoX_N"/>
</dbReference>
<name>A0A233RSM5_STRDA</name>
<gene>
    <name evidence="3" type="ORF">BEK98_44735</name>
</gene>
<evidence type="ECO:0000313" key="3">
    <source>
        <dbReference type="EMBL" id="OXY86392.1"/>
    </source>
</evidence>
<keyword evidence="4" id="KW-1185">Reference proteome</keyword>
<dbReference type="SUPFAM" id="SSF159894">
    <property type="entry name" value="YgaC/TfoX-N like"/>
    <property type="match status" value="1"/>
</dbReference>
<sequence>MRRERLGTDPDITEKRMFGGIAFLHRGSIAVGVIGDGLMVRVGPEATEEALARPGTRIFDMTGRPTRGWVVAAGTAVAEDAMLGEWIDGGPRLRGKPAAQLRTPLPCETLCQSVPEPSGHRAPGHTGSHHRPATE</sequence>
<protein>
    <recommendedName>
        <fullName evidence="2">TfoX N-terminal domain-containing protein</fullName>
    </recommendedName>
</protein>
<evidence type="ECO:0000256" key="1">
    <source>
        <dbReference type="SAM" id="MobiDB-lite"/>
    </source>
</evidence>
<evidence type="ECO:0000259" key="2">
    <source>
        <dbReference type="Pfam" id="PF04993"/>
    </source>
</evidence>
<dbReference type="Pfam" id="PF04993">
    <property type="entry name" value="TfoX_N"/>
    <property type="match status" value="1"/>
</dbReference>
<feature type="region of interest" description="Disordered" evidence="1">
    <location>
        <begin position="111"/>
        <end position="135"/>
    </location>
</feature>
<dbReference type="AlphaFoldDB" id="A0A233RSM5"/>
<evidence type="ECO:0000313" key="4">
    <source>
        <dbReference type="Proteomes" id="UP000215483"/>
    </source>
</evidence>
<dbReference type="Gene3D" id="3.30.1460.30">
    <property type="entry name" value="YgaC/TfoX-N like chaperone"/>
    <property type="match status" value="1"/>
</dbReference>